<dbReference type="Pfam" id="PF00076">
    <property type="entry name" value="RRM_1"/>
    <property type="match status" value="2"/>
</dbReference>
<dbReference type="InterPro" id="IPR035979">
    <property type="entry name" value="RBD_domain_sf"/>
</dbReference>
<evidence type="ECO:0000256" key="1">
    <source>
        <dbReference type="ARBA" id="ARBA00022737"/>
    </source>
</evidence>
<accession>A0A8T2RCX8</accession>
<keyword evidence="7" id="KW-1185">Reference proteome</keyword>
<feature type="domain" description="RRM" evidence="5">
    <location>
        <begin position="105"/>
        <end position="188"/>
    </location>
</feature>
<keyword evidence="1" id="KW-0677">Repeat</keyword>
<dbReference type="PROSITE" id="PS50102">
    <property type="entry name" value="RRM"/>
    <property type="match status" value="2"/>
</dbReference>
<evidence type="ECO:0000256" key="2">
    <source>
        <dbReference type="ARBA" id="ARBA00022884"/>
    </source>
</evidence>
<dbReference type="Gene3D" id="3.30.70.330">
    <property type="match status" value="2"/>
</dbReference>
<dbReference type="FunFam" id="3.30.70.330:FF:000102">
    <property type="entry name" value="Heterogeneous nuclear ribonucleoprotein 1"/>
    <property type="match status" value="1"/>
</dbReference>
<dbReference type="OrthoDB" id="1875751at2759"/>
<feature type="compositionally biased region" description="Low complexity" evidence="4">
    <location>
        <begin position="191"/>
        <end position="206"/>
    </location>
</feature>
<dbReference type="EMBL" id="CM035433">
    <property type="protein sequence ID" value="KAH7294229.1"/>
    <property type="molecule type" value="Genomic_DNA"/>
</dbReference>
<sequence>MESDQAKLFIGGISWETTEDKLQSYFSKFGEVVEAVVMKDRATGRARGFGFVVFTDPAVADRVVLEKHSIDGRMVEAKKAVPRDERQSTNRLSNGSTGNPAAKTKKIFVGGLASSVTENDFRKYFAQFGTITDVVVMYDHGTQRPRGFGFITYDSEEAVDKVLQRTFHELNEKMVEVKRAIPKELSTSPIRSNGGNLGSSSGSRGSPYTGSHAHAFNSSPLMSYSSQVDVRYGSFPSSRRFTSSYGPIIHANPRIHDGLLSESYSSGVYLGGAPYGGADYFSSLHRSSPNAGFENSGSAFGDPYNGSLGRNPWVNGGASYDIINSSGGFEADRAPSLSSHGGPRIWDSSQLQSNNSAFYGNHAYSSHESNEESFIVSESIDYGTKVIGVGSSLGALGVGRSPAVNGTFLKDIYSSSGFNDSTWRTTPADKFRSPNAGFGGFGSGFYGFSRSVDTGNEDERGVNGGYGVKEQLYRGFQE</sequence>
<feature type="compositionally biased region" description="Basic and acidic residues" evidence="4">
    <location>
        <begin position="78"/>
        <end position="88"/>
    </location>
</feature>
<dbReference type="CDD" id="cd12330">
    <property type="entry name" value="RRM2_Hrp1p"/>
    <property type="match status" value="1"/>
</dbReference>
<evidence type="ECO:0000256" key="3">
    <source>
        <dbReference type="PROSITE-ProRule" id="PRU00176"/>
    </source>
</evidence>
<feature type="region of interest" description="Disordered" evidence="4">
    <location>
        <begin position="186"/>
        <end position="212"/>
    </location>
</feature>
<feature type="domain" description="RRM" evidence="5">
    <location>
        <begin position="6"/>
        <end position="82"/>
    </location>
</feature>
<dbReference type="Proteomes" id="UP000825935">
    <property type="component" value="Chromosome 28"/>
</dbReference>
<gene>
    <name evidence="6" type="ORF">KP509_28G061700</name>
</gene>
<dbReference type="SMART" id="SM00360">
    <property type="entry name" value="RRM"/>
    <property type="match status" value="2"/>
</dbReference>
<name>A0A8T2RCX8_CERRI</name>
<feature type="compositionally biased region" description="Polar residues" evidence="4">
    <location>
        <begin position="89"/>
        <end position="99"/>
    </location>
</feature>
<dbReference type="AlphaFoldDB" id="A0A8T2RCX8"/>
<dbReference type="PANTHER" id="PTHR48032">
    <property type="entry name" value="RNA-BINDING PROTEIN MUSASHI HOMOLOG RBP6"/>
    <property type="match status" value="1"/>
</dbReference>
<organism evidence="6 7">
    <name type="scientific">Ceratopteris richardii</name>
    <name type="common">Triangle waterfern</name>
    <dbReference type="NCBI Taxonomy" id="49495"/>
    <lineage>
        <taxon>Eukaryota</taxon>
        <taxon>Viridiplantae</taxon>
        <taxon>Streptophyta</taxon>
        <taxon>Embryophyta</taxon>
        <taxon>Tracheophyta</taxon>
        <taxon>Polypodiopsida</taxon>
        <taxon>Polypodiidae</taxon>
        <taxon>Polypodiales</taxon>
        <taxon>Pteridineae</taxon>
        <taxon>Pteridaceae</taxon>
        <taxon>Parkerioideae</taxon>
        <taxon>Ceratopteris</taxon>
    </lineage>
</organism>
<proteinExistence type="predicted"/>
<dbReference type="CDD" id="cd12325">
    <property type="entry name" value="RRM1_hnRNPA_hnRNPD_like"/>
    <property type="match status" value="1"/>
</dbReference>
<dbReference type="PANTHER" id="PTHR48032:SF6">
    <property type="entry name" value="RNA-BINDING (RRM_RBD_RNP MOTIFS) FAMILY PROTEIN"/>
    <property type="match status" value="1"/>
</dbReference>
<evidence type="ECO:0000256" key="4">
    <source>
        <dbReference type="SAM" id="MobiDB-lite"/>
    </source>
</evidence>
<dbReference type="InterPro" id="IPR012677">
    <property type="entry name" value="Nucleotide-bd_a/b_plait_sf"/>
</dbReference>
<dbReference type="GO" id="GO:0006417">
    <property type="term" value="P:regulation of translation"/>
    <property type="evidence" value="ECO:0007669"/>
    <property type="project" value="TreeGrafter"/>
</dbReference>
<protein>
    <recommendedName>
        <fullName evidence="5">RRM domain-containing protein</fullName>
    </recommendedName>
</protein>
<dbReference type="SUPFAM" id="SSF54928">
    <property type="entry name" value="RNA-binding domain, RBD"/>
    <property type="match status" value="2"/>
</dbReference>
<evidence type="ECO:0000313" key="6">
    <source>
        <dbReference type="EMBL" id="KAH7294229.1"/>
    </source>
</evidence>
<dbReference type="GO" id="GO:0003729">
    <property type="term" value="F:mRNA binding"/>
    <property type="evidence" value="ECO:0007669"/>
    <property type="project" value="TreeGrafter"/>
</dbReference>
<feature type="region of interest" description="Disordered" evidence="4">
    <location>
        <begin position="78"/>
        <end position="100"/>
    </location>
</feature>
<evidence type="ECO:0000259" key="5">
    <source>
        <dbReference type="PROSITE" id="PS50102"/>
    </source>
</evidence>
<dbReference type="FunFam" id="3.30.70.330:FF:000051">
    <property type="entry name" value="Heterogeneous nuclear ribonucleoprotein 1"/>
    <property type="match status" value="1"/>
</dbReference>
<reference evidence="6" key="1">
    <citation type="submission" date="2021-08" db="EMBL/GenBank/DDBJ databases">
        <title>WGS assembly of Ceratopteris richardii.</title>
        <authorList>
            <person name="Marchant D.B."/>
            <person name="Chen G."/>
            <person name="Jenkins J."/>
            <person name="Shu S."/>
            <person name="Leebens-Mack J."/>
            <person name="Grimwood J."/>
            <person name="Schmutz J."/>
            <person name="Soltis P."/>
            <person name="Soltis D."/>
            <person name="Chen Z.-H."/>
        </authorList>
    </citation>
    <scope>NUCLEOTIDE SEQUENCE</scope>
    <source>
        <strain evidence="6">Whitten #5841</strain>
        <tissue evidence="6">Leaf</tissue>
    </source>
</reference>
<evidence type="ECO:0000313" key="7">
    <source>
        <dbReference type="Proteomes" id="UP000825935"/>
    </source>
</evidence>
<dbReference type="InterPro" id="IPR000504">
    <property type="entry name" value="RRM_dom"/>
</dbReference>
<comment type="caution">
    <text evidence="6">The sequence shown here is derived from an EMBL/GenBank/DDBJ whole genome shotgun (WGS) entry which is preliminary data.</text>
</comment>
<keyword evidence="2 3" id="KW-0694">RNA-binding</keyword>